<dbReference type="InterPro" id="IPR029787">
    <property type="entry name" value="Nucleotide_cyclase"/>
</dbReference>
<dbReference type="PANTHER" id="PTHR43081">
    <property type="entry name" value="ADENYLATE CYCLASE, TERMINAL-DIFFERENTIATION SPECIFIC-RELATED"/>
    <property type="match status" value="1"/>
</dbReference>
<dbReference type="PANTHER" id="PTHR43081:SF19">
    <property type="entry name" value="PH-SENSITIVE ADENYLATE CYCLASE RV1264"/>
    <property type="match status" value="1"/>
</dbReference>
<accession>A0A0M8PL91</accession>
<dbReference type="SUPFAM" id="SSF55073">
    <property type="entry name" value="Nucleotide cyclase"/>
    <property type="match status" value="1"/>
</dbReference>
<comment type="similarity">
    <text evidence="1">Belongs to the adenylyl cyclase class-3 family.</text>
</comment>
<dbReference type="PROSITE" id="PS50125">
    <property type="entry name" value="GUANYLATE_CYCLASE_2"/>
    <property type="match status" value="1"/>
</dbReference>
<proteinExistence type="inferred from homology"/>
<reference evidence="3 4" key="1">
    <citation type="journal article" date="2015" name="Genome Announc.">
        <title>Draft Genome Sequence of Rhodococcus rhodochrous Strain KG-21, a Soil Isolate from Oil Fields of Krishna-Godavari Basin, India.</title>
        <authorList>
            <person name="Dawar C."/>
            <person name="Aggarwal R.K."/>
        </authorList>
    </citation>
    <scope>NUCLEOTIDE SEQUENCE [LARGE SCALE GENOMIC DNA]</scope>
    <source>
        <strain evidence="3 4">KG-21</strain>
    </source>
</reference>
<comment type="caution">
    <text evidence="3">The sequence shown here is derived from an EMBL/GenBank/DDBJ whole genome shotgun (WGS) entry which is preliminary data.</text>
</comment>
<dbReference type="GO" id="GO:0035556">
    <property type="term" value="P:intracellular signal transduction"/>
    <property type="evidence" value="ECO:0007669"/>
    <property type="project" value="InterPro"/>
</dbReference>
<dbReference type="InterPro" id="IPR050697">
    <property type="entry name" value="Adenylyl/Guanylyl_Cyclase_3/4"/>
</dbReference>
<dbReference type="Proteomes" id="UP000037712">
    <property type="component" value="Unassembled WGS sequence"/>
</dbReference>
<evidence type="ECO:0000313" key="4">
    <source>
        <dbReference type="Proteomes" id="UP000037712"/>
    </source>
</evidence>
<sequence length="283" mass="30116">MDETPGLGRRLADRFAAVDRRPELVRLARRLRRTLPGDPGFGDPLSTAGTSGPQAVARLAGQWRTARLAGRWGGVDEPSAVHELGFGVLQAWQALLERTGAGRGDREVTVVFTDLVGFSTWSLAAGDVATLDLLRRVAGALEPAFTERGGTVVKRLGDGLMVVFDRPERALEAIFAARTALTEVTVDGYLPRIRVGAHTGLPRRIGSDWLGVDVTVAARMMELAGNGHVVVSSATLDALPAGAVDVLGLEVRPHRRGLFTSAPKGVPPELGIWRVRTAVATEG</sequence>
<reference evidence="4" key="2">
    <citation type="submission" date="2015-01" db="EMBL/GenBank/DDBJ databases">
        <title>Draft genome sequence of potential hydrocarbon metabolising strain of Rhodococcus rhodochrous.</title>
        <authorList>
            <person name="Aggarwal R.K."/>
            <person name="Dawar C."/>
        </authorList>
    </citation>
    <scope>NUCLEOTIDE SEQUENCE [LARGE SCALE GENOMIC DNA]</scope>
    <source>
        <strain evidence="4">KG-21</strain>
    </source>
</reference>
<dbReference type="InterPro" id="IPR001054">
    <property type="entry name" value="A/G_cyclase"/>
</dbReference>
<gene>
    <name evidence="3" type="ORF">Z051_05090</name>
</gene>
<name>A0A0M8PL91_RHORH</name>
<dbReference type="EMBL" id="AZYO01000007">
    <property type="protein sequence ID" value="KOS57225.1"/>
    <property type="molecule type" value="Genomic_DNA"/>
</dbReference>
<organism evidence="3 4">
    <name type="scientific">Rhodococcus rhodochrous KG-21</name>
    <dbReference type="NCBI Taxonomy" id="1441923"/>
    <lineage>
        <taxon>Bacteria</taxon>
        <taxon>Bacillati</taxon>
        <taxon>Actinomycetota</taxon>
        <taxon>Actinomycetes</taxon>
        <taxon>Mycobacteriales</taxon>
        <taxon>Nocardiaceae</taxon>
        <taxon>Rhodococcus</taxon>
    </lineage>
</organism>
<feature type="domain" description="Guanylate cyclase" evidence="2">
    <location>
        <begin position="109"/>
        <end position="221"/>
    </location>
</feature>
<dbReference type="CDD" id="cd07302">
    <property type="entry name" value="CHD"/>
    <property type="match status" value="1"/>
</dbReference>
<dbReference type="GO" id="GO:0006171">
    <property type="term" value="P:cAMP biosynthetic process"/>
    <property type="evidence" value="ECO:0007669"/>
    <property type="project" value="TreeGrafter"/>
</dbReference>
<evidence type="ECO:0000256" key="1">
    <source>
        <dbReference type="ARBA" id="ARBA00005381"/>
    </source>
</evidence>
<evidence type="ECO:0000313" key="3">
    <source>
        <dbReference type="EMBL" id="KOS57225.1"/>
    </source>
</evidence>
<dbReference type="PATRIC" id="fig|1441923.3.peg.1136"/>
<evidence type="ECO:0000259" key="2">
    <source>
        <dbReference type="PROSITE" id="PS50125"/>
    </source>
</evidence>
<dbReference type="Gene3D" id="3.30.70.1230">
    <property type="entry name" value="Nucleotide cyclase"/>
    <property type="match status" value="1"/>
</dbReference>
<dbReference type="GO" id="GO:0004016">
    <property type="term" value="F:adenylate cyclase activity"/>
    <property type="evidence" value="ECO:0007669"/>
    <property type="project" value="UniProtKB-ARBA"/>
</dbReference>
<dbReference type="SMART" id="SM00044">
    <property type="entry name" value="CYCc"/>
    <property type="match status" value="1"/>
</dbReference>
<dbReference type="RefSeq" id="WP_054371689.1">
    <property type="nucleotide sequence ID" value="NZ_AZYO01000007.1"/>
</dbReference>
<protein>
    <submittedName>
        <fullName evidence="3">Guanylate cyclase</fullName>
    </submittedName>
</protein>
<dbReference type="AlphaFoldDB" id="A0A0M8PL91"/>
<dbReference type="Pfam" id="PF00211">
    <property type="entry name" value="Guanylate_cyc"/>
    <property type="match status" value="1"/>
</dbReference>